<dbReference type="AlphaFoldDB" id="G9ESR4"/>
<evidence type="ECO:0000313" key="3">
    <source>
        <dbReference type="Proteomes" id="UP000002770"/>
    </source>
</evidence>
<dbReference type="RefSeq" id="WP_006872214.1">
    <property type="nucleotide sequence ID" value="NZ_JH413846.1"/>
</dbReference>
<sequence length="96" mass="11146">MALQKNYVNHGDITQGNKMNIDDFFYRMYRVVSEPVLALFSSMTLIFGGYYLKKPPLEDDLLKGLYPLVEKFANASILIGFIIITLFIIIKFFQNR</sequence>
<feature type="transmembrane region" description="Helical" evidence="1">
    <location>
        <begin position="72"/>
        <end position="93"/>
    </location>
</feature>
<name>G9ESR4_9GAMM</name>
<evidence type="ECO:0000313" key="2">
    <source>
        <dbReference type="EMBL" id="EHL29745.1"/>
    </source>
</evidence>
<accession>G9ESR4</accession>
<protein>
    <submittedName>
        <fullName evidence="2">Uncharacterized protein</fullName>
    </submittedName>
</protein>
<dbReference type="EMBL" id="JH413846">
    <property type="protein sequence ID" value="EHL29745.1"/>
    <property type="molecule type" value="Genomic_DNA"/>
</dbReference>
<dbReference type="eggNOG" id="ENOG5031F2Z">
    <property type="taxonomic scope" value="Bacteria"/>
</dbReference>
<proteinExistence type="predicted"/>
<dbReference type="Proteomes" id="UP000002770">
    <property type="component" value="Unassembled WGS sequence"/>
</dbReference>
<reference evidence="2 3" key="1">
    <citation type="journal article" date="2011" name="BMC Genomics">
        <title>Insight into cross-talk between intra-amoebal pathogens.</title>
        <authorList>
            <person name="Gimenez G."/>
            <person name="Bertelli C."/>
            <person name="Moliner C."/>
            <person name="Robert C."/>
            <person name="Raoult D."/>
            <person name="Fournier P.E."/>
            <person name="Greub G."/>
        </authorList>
    </citation>
    <scope>NUCLEOTIDE SEQUENCE [LARGE SCALE GENOMIC DNA]</scope>
    <source>
        <strain evidence="2 3">LLAP12</strain>
    </source>
</reference>
<gene>
    <name evidence="2" type="ORF">LDG_8335</name>
</gene>
<keyword evidence="1" id="KW-0812">Transmembrane</keyword>
<dbReference type="InParanoid" id="G9ESR4"/>
<dbReference type="HOGENOM" id="CLU_2356249_0_0_6"/>
<keyword evidence="3" id="KW-1185">Reference proteome</keyword>
<evidence type="ECO:0000256" key="1">
    <source>
        <dbReference type="SAM" id="Phobius"/>
    </source>
</evidence>
<keyword evidence="1" id="KW-0472">Membrane</keyword>
<feature type="transmembrane region" description="Helical" evidence="1">
    <location>
        <begin position="36"/>
        <end position="52"/>
    </location>
</feature>
<organism evidence="2 3">
    <name type="scientific">Legionella drancourtii LLAP12</name>
    <dbReference type="NCBI Taxonomy" id="658187"/>
    <lineage>
        <taxon>Bacteria</taxon>
        <taxon>Pseudomonadati</taxon>
        <taxon>Pseudomonadota</taxon>
        <taxon>Gammaproteobacteria</taxon>
        <taxon>Legionellales</taxon>
        <taxon>Legionellaceae</taxon>
        <taxon>Legionella</taxon>
    </lineage>
</organism>
<keyword evidence="1" id="KW-1133">Transmembrane helix</keyword>